<evidence type="ECO:0000313" key="7">
    <source>
        <dbReference type="Proteomes" id="UP000033647"/>
    </source>
</evidence>
<evidence type="ECO:0000259" key="5">
    <source>
        <dbReference type="PROSITE" id="PS50089"/>
    </source>
</evidence>
<evidence type="ECO:0000313" key="6">
    <source>
        <dbReference type="EMBL" id="KJX98233.1"/>
    </source>
</evidence>
<name>A0A0F4GLW3_9PEZI</name>
<organism evidence="6 7">
    <name type="scientific">Zymoseptoria brevis</name>
    <dbReference type="NCBI Taxonomy" id="1047168"/>
    <lineage>
        <taxon>Eukaryota</taxon>
        <taxon>Fungi</taxon>
        <taxon>Dikarya</taxon>
        <taxon>Ascomycota</taxon>
        <taxon>Pezizomycotina</taxon>
        <taxon>Dothideomycetes</taxon>
        <taxon>Dothideomycetidae</taxon>
        <taxon>Mycosphaerellales</taxon>
        <taxon>Mycosphaerellaceae</taxon>
        <taxon>Zymoseptoria</taxon>
    </lineage>
</organism>
<dbReference type="SUPFAM" id="SSF57850">
    <property type="entry name" value="RING/U-box"/>
    <property type="match status" value="1"/>
</dbReference>
<evidence type="ECO:0000256" key="2">
    <source>
        <dbReference type="ARBA" id="ARBA00022771"/>
    </source>
</evidence>
<dbReference type="Proteomes" id="UP000033647">
    <property type="component" value="Unassembled WGS sequence"/>
</dbReference>
<keyword evidence="7" id="KW-1185">Reference proteome</keyword>
<evidence type="ECO:0000256" key="1">
    <source>
        <dbReference type="ARBA" id="ARBA00022723"/>
    </source>
</evidence>
<dbReference type="Gene3D" id="3.30.40.10">
    <property type="entry name" value="Zinc/RING finger domain, C3HC4 (zinc finger)"/>
    <property type="match status" value="1"/>
</dbReference>
<dbReference type="InterPro" id="IPR017907">
    <property type="entry name" value="Znf_RING_CS"/>
</dbReference>
<dbReference type="SMART" id="SM00184">
    <property type="entry name" value="RING"/>
    <property type="match status" value="1"/>
</dbReference>
<dbReference type="InterPro" id="IPR013083">
    <property type="entry name" value="Znf_RING/FYVE/PHD"/>
</dbReference>
<reference evidence="6 7" key="1">
    <citation type="submission" date="2015-03" db="EMBL/GenBank/DDBJ databases">
        <title>RNA-seq based gene annotation and comparative genomics of four Zymoseptoria species reveal species-specific pathogenicity related genes and transposable element activity.</title>
        <authorList>
            <person name="Grandaubert J."/>
            <person name="Bhattacharyya A."/>
            <person name="Stukenbrock E.H."/>
        </authorList>
    </citation>
    <scope>NUCLEOTIDE SEQUENCE [LARGE SCALE GENOMIC DNA]</scope>
    <source>
        <strain evidence="6 7">Zb18110</strain>
    </source>
</reference>
<dbReference type="PROSITE" id="PS00518">
    <property type="entry name" value="ZF_RING_1"/>
    <property type="match status" value="1"/>
</dbReference>
<evidence type="ECO:0000256" key="4">
    <source>
        <dbReference type="PROSITE-ProRule" id="PRU00175"/>
    </source>
</evidence>
<sequence length="199" mass="22428">MDPVKMLREFLFFEDNEGMAPPDEPEPFNDNIMSTAFESETIGAFITAWEEEQRTAALAEDFPCKAPKFAECHLERPDSWTAQIYNADSAPPTFNLSKTVKEASNYVVVSAGSLKTKWGVLKDEKTNAARLEKIQEPCGICLEPNERPCGPRCGHLFCYDCVSLVLESRMEKLCPYCRGFMDFGNLIEYVVCGVERKKG</sequence>
<dbReference type="InterPro" id="IPR001841">
    <property type="entry name" value="Znf_RING"/>
</dbReference>
<dbReference type="PROSITE" id="PS50089">
    <property type="entry name" value="ZF_RING_2"/>
    <property type="match status" value="1"/>
</dbReference>
<dbReference type="OrthoDB" id="6105938at2759"/>
<dbReference type="AlphaFoldDB" id="A0A0F4GLW3"/>
<keyword evidence="2 4" id="KW-0863">Zinc-finger</keyword>
<comment type="caution">
    <text evidence="6">The sequence shown here is derived from an EMBL/GenBank/DDBJ whole genome shotgun (WGS) entry which is preliminary data.</text>
</comment>
<gene>
    <name evidence="6" type="ORF">TI39_contig426g00017</name>
</gene>
<dbReference type="EMBL" id="LAFY01000418">
    <property type="protein sequence ID" value="KJX98233.1"/>
    <property type="molecule type" value="Genomic_DNA"/>
</dbReference>
<accession>A0A0F4GLW3</accession>
<evidence type="ECO:0000256" key="3">
    <source>
        <dbReference type="ARBA" id="ARBA00022833"/>
    </source>
</evidence>
<dbReference type="Pfam" id="PF13639">
    <property type="entry name" value="zf-RING_2"/>
    <property type="match status" value="1"/>
</dbReference>
<protein>
    <recommendedName>
        <fullName evidence="5">RING-type domain-containing protein</fullName>
    </recommendedName>
</protein>
<proteinExistence type="predicted"/>
<dbReference type="GO" id="GO:0008270">
    <property type="term" value="F:zinc ion binding"/>
    <property type="evidence" value="ECO:0007669"/>
    <property type="project" value="UniProtKB-KW"/>
</dbReference>
<keyword evidence="3" id="KW-0862">Zinc</keyword>
<feature type="domain" description="RING-type" evidence="5">
    <location>
        <begin position="138"/>
        <end position="178"/>
    </location>
</feature>
<keyword evidence="1" id="KW-0479">Metal-binding</keyword>